<keyword evidence="2" id="KW-0614">Plasmid</keyword>
<dbReference type="EMBL" id="CP006570">
    <property type="protein sequence ID" value="AHF79112.1"/>
    <property type="molecule type" value="Genomic_DNA"/>
</dbReference>
<dbReference type="HOGENOM" id="CLU_087005_0_0_6"/>
<dbReference type="RefSeq" id="WP_025424239.1">
    <property type="nucleotide sequence ID" value="NZ_CP006570.1"/>
</dbReference>
<reference evidence="2 3" key="1">
    <citation type="journal article" date="2014" name="Genome Biol. Evol.">
        <title>Genome degeneration and adaptation in a nascent stage of symbiosis.</title>
        <authorList>
            <person name="Oakeson K.F."/>
            <person name="Gil R."/>
            <person name="Clayton A.L."/>
            <person name="Dunn D.M."/>
            <person name="von Niederhausern A.C."/>
            <person name="Hamil C."/>
            <person name="Aoyagi A."/>
            <person name="Duval B."/>
            <person name="Baca A."/>
            <person name="Silva F.J."/>
            <person name="Vallier A."/>
            <person name="Jackson D.G."/>
            <person name="Latorre A."/>
            <person name="Weiss R.B."/>
            <person name="Heddi A."/>
            <person name="Moya A."/>
            <person name="Dale C."/>
        </authorList>
    </citation>
    <scope>NUCLEOTIDE SEQUENCE [LARGE SCALE GENOMIC DNA]</scope>
    <source>
        <strain evidence="2 3">HS1</strain>
        <plasmid evidence="3">Plasmid pHS1</plasmid>
    </source>
</reference>
<name>W0I2Y4_9GAMM</name>
<proteinExistence type="predicted"/>
<keyword evidence="1" id="KW-0812">Transmembrane</keyword>
<dbReference type="AlphaFoldDB" id="W0I2Y4"/>
<dbReference type="OrthoDB" id="6555501at2"/>
<organism evidence="2 3">
    <name type="scientific">Sodalis praecaptivus</name>
    <dbReference type="NCBI Taxonomy" id="1239307"/>
    <lineage>
        <taxon>Bacteria</taxon>
        <taxon>Pseudomonadati</taxon>
        <taxon>Pseudomonadota</taxon>
        <taxon>Gammaproteobacteria</taxon>
        <taxon>Enterobacterales</taxon>
        <taxon>Bruguierivoracaceae</taxon>
        <taxon>Sodalis</taxon>
    </lineage>
</organism>
<keyword evidence="1" id="KW-1133">Transmembrane helix</keyword>
<protein>
    <submittedName>
        <fullName evidence="2">Flp operon protein C</fullName>
    </submittedName>
</protein>
<accession>W0I2Y4</accession>
<dbReference type="Proteomes" id="UP000019028">
    <property type="component" value="Plasmid pHS1"/>
</dbReference>
<keyword evidence="1" id="KW-0472">Membrane</keyword>
<evidence type="ECO:0000313" key="3">
    <source>
        <dbReference type="Proteomes" id="UP000019028"/>
    </source>
</evidence>
<feature type="transmembrane region" description="Helical" evidence="1">
    <location>
        <begin position="5"/>
        <end position="25"/>
    </location>
</feature>
<sequence>MNYRWLFILSIVVTAVGFVGIFMQLQQTNEVSQDAGSVILTAEASKDLKPNDLLTEQDYTLKYIKTPDADNDKRDISKINNGVIAGYRLREHVAKGAHFTMAVLEQPISHIVAGHHQLPSGVIYHFPISKKDEYLLTSVNNGDTLSLYIRLTEVRSANQITLNSGESESYGVNENKDHVLYRLYEHIPIINIERHPPEGKAKITDDEPLGTVALKLTTAQLAEIKVLESMGEILLLPNDEKQLVSSRVSIKKVLPQFSNVKELRG</sequence>
<evidence type="ECO:0000313" key="2">
    <source>
        <dbReference type="EMBL" id="AHF79112.1"/>
    </source>
</evidence>
<keyword evidence="3" id="KW-1185">Reference proteome</keyword>
<evidence type="ECO:0000256" key="1">
    <source>
        <dbReference type="SAM" id="Phobius"/>
    </source>
</evidence>
<geneLocation type="plasmid" evidence="2 3">
    <name>pHS1</name>
</geneLocation>
<dbReference type="KEGG" id="sod:Sant_P0065"/>
<gene>
    <name evidence="2" type="primary">rcpC</name>
    <name evidence="2" type="ORF">Sant_P0065</name>
</gene>